<reference evidence="1" key="1">
    <citation type="submission" date="2021-05" db="EMBL/GenBank/DDBJ databases">
        <authorList>
            <person name="Scholz U."/>
            <person name="Mascher M."/>
            <person name="Fiebig A."/>
        </authorList>
    </citation>
    <scope>NUCLEOTIDE SEQUENCE [LARGE SCALE GENOMIC DNA]</scope>
</reference>
<protein>
    <submittedName>
        <fullName evidence="1">Uncharacterized protein</fullName>
    </submittedName>
</protein>
<evidence type="ECO:0000313" key="2">
    <source>
        <dbReference type="Proteomes" id="UP001732700"/>
    </source>
</evidence>
<reference evidence="1" key="2">
    <citation type="submission" date="2025-09" db="UniProtKB">
        <authorList>
            <consortium name="EnsemblPlants"/>
        </authorList>
    </citation>
    <scope>IDENTIFICATION</scope>
</reference>
<keyword evidence="2" id="KW-1185">Reference proteome</keyword>
<organism evidence="1 2">
    <name type="scientific">Avena sativa</name>
    <name type="common">Oat</name>
    <dbReference type="NCBI Taxonomy" id="4498"/>
    <lineage>
        <taxon>Eukaryota</taxon>
        <taxon>Viridiplantae</taxon>
        <taxon>Streptophyta</taxon>
        <taxon>Embryophyta</taxon>
        <taxon>Tracheophyta</taxon>
        <taxon>Spermatophyta</taxon>
        <taxon>Magnoliopsida</taxon>
        <taxon>Liliopsida</taxon>
        <taxon>Poales</taxon>
        <taxon>Poaceae</taxon>
        <taxon>BOP clade</taxon>
        <taxon>Pooideae</taxon>
        <taxon>Poodae</taxon>
        <taxon>Poeae</taxon>
        <taxon>Poeae Chloroplast Group 1 (Aveneae type)</taxon>
        <taxon>Aveninae</taxon>
        <taxon>Avena</taxon>
    </lineage>
</organism>
<accession>A0ACD5YBQ5</accession>
<proteinExistence type="predicted"/>
<name>A0ACD5YBQ5_AVESA</name>
<sequence length="179" mass="20534">MTPFSYGGPGSRFLITIRHDTIGRRMKAVHYHHVEKLGIEDAWSLLKKHVLTTEKNELDIDMLKDIGLQIIEKCDGLPLAVKVMGGLLCQKEKTRHDWRCVLNDDIWSVSQIPEELNYAIYLSYEDLSPCLKQLFLHFSLQPKKINLRINEIVSMWIGEGLVLGDKCSVEDEGKSALWI</sequence>
<dbReference type="EnsemblPlants" id="AVESA.00010b.r2.5DG0947820.1">
    <property type="protein sequence ID" value="AVESA.00010b.r2.5DG0947820.1.CDS"/>
    <property type="gene ID" value="AVESA.00010b.r2.5DG0947820"/>
</dbReference>
<dbReference type="Proteomes" id="UP001732700">
    <property type="component" value="Chromosome 5D"/>
</dbReference>
<evidence type="ECO:0000313" key="1">
    <source>
        <dbReference type="EnsemblPlants" id="AVESA.00010b.r2.5DG0947820.1.CDS"/>
    </source>
</evidence>